<dbReference type="PANTHER" id="PTHR14716">
    <property type="entry name" value="CILIA- AND FLAGELLA-ASSOCIATED PROTEIN 69"/>
    <property type="match status" value="1"/>
</dbReference>
<dbReference type="InterPro" id="IPR048732">
    <property type="entry name" value="CFA69"/>
</dbReference>
<dbReference type="InterPro" id="IPR048733">
    <property type="entry name" value="CFA69_ARM_dom"/>
</dbReference>
<reference evidence="2" key="1">
    <citation type="submission" date="2023-10" db="EMBL/GenBank/DDBJ databases">
        <authorList>
            <person name="Chen Y."/>
            <person name="Shah S."/>
            <person name="Dougan E. K."/>
            <person name="Thang M."/>
            <person name="Chan C."/>
        </authorList>
    </citation>
    <scope>NUCLEOTIDE SEQUENCE [LARGE SCALE GENOMIC DNA]</scope>
</reference>
<comment type="caution">
    <text evidence="2">The sequence shown here is derived from an EMBL/GenBank/DDBJ whole genome shotgun (WGS) entry which is preliminary data.</text>
</comment>
<dbReference type="SUPFAM" id="SSF48371">
    <property type="entry name" value="ARM repeat"/>
    <property type="match status" value="1"/>
</dbReference>
<name>A0ABN9WGE0_9DINO</name>
<sequence>MTSSYASAAVEALLASPRSNTAAPEEIDFVAIKELMTARHTVSLVDRHVAAIRKVCKTCCNGFLLKHLQHLVELLQLTIQRFSEGLIEFAPAICDFTRVASQPLVSCRASDMITYGHHLPAFIKVLVSVLQYSLPPEEEAPSGGDQAEALRIFEERRALFERIRIEVAHTLACWSRFGLDEDSVEPQPDQPLIQAVADAGTPNLRILRHSQVIDALSASFRNEDSPEAIVITLGAIRDMSLYRPLSKQITNCGLISNLVHVVRVNLLGSDVLLVAAEVLWNVLELDFDGAAEALGQADIIEAFVVVAPVPAPPFCARSRSCSCSSCRRSPSPSSKLLNGSARKRALSTRIVPSPWHQPHSQPRTALSVQHWPPFQLYQPGTYPYPYAGHLLITMPILGIPLFFEGASLRLSSPFGVSILGIGISSRLVTAGSAGPTSALAISPARRGD</sequence>
<protein>
    <recommendedName>
        <fullName evidence="1">Cilia- and flagella-associated protein 69 ARM repeats domain-containing protein</fullName>
    </recommendedName>
</protein>
<keyword evidence="3" id="KW-1185">Reference proteome</keyword>
<proteinExistence type="predicted"/>
<dbReference type="Gene3D" id="1.25.10.10">
    <property type="entry name" value="Leucine-rich Repeat Variant"/>
    <property type="match status" value="1"/>
</dbReference>
<gene>
    <name evidence="2" type="ORF">PCOR1329_LOCUS66263</name>
</gene>
<organism evidence="2 3">
    <name type="scientific">Prorocentrum cordatum</name>
    <dbReference type="NCBI Taxonomy" id="2364126"/>
    <lineage>
        <taxon>Eukaryota</taxon>
        <taxon>Sar</taxon>
        <taxon>Alveolata</taxon>
        <taxon>Dinophyceae</taxon>
        <taxon>Prorocentrales</taxon>
        <taxon>Prorocentraceae</taxon>
        <taxon>Prorocentrum</taxon>
    </lineage>
</organism>
<feature type="domain" description="Cilia- and flagella-associated protein 69 ARM repeats" evidence="1">
    <location>
        <begin position="28"/>
        <end position="130"/>
    </location>
</feature>
<evidence type="ECO:0000259" key="1">
    <source>
        <dbReference type="Pfam" id="PF21049"/>
    </source>
</evidence>
<accession>A0ABN9WGE0</accession>
<dbReference type="InterPro" id="IPR011989">
    <property type="entry name" value="ARM-like"/>
</dbReference>
<dbReference type="EMBL" id="CAUYUJ010018524">
    <property type="protein sequence ID" value="CAK0884273.1"/>
    <property type="molecule type" value="Genomic_DNA"/>
</dbReference>
<evidence type="ECO:0000313" key="3">
    <source>
        <dbReference type="Proteomes" id="UP001189429"/>
    </source>
</evidence>
<evidence type="ECO:0000313" key="2">
    <source>
        <dbReference type="EMBL" id="CAK0884273.1"/>
    </source>
</evidence>
<dbReference type="InterPro" id="IPR016024">
    <property type="entry name" value="ARM-type_fold"/>
</dbReference>
<dbReference type="PANTHER" id="PTHR14716:SF0">
    <property type="entry name" value="CILIA- AND FLAGELLA-ASSOCIATED PROTEIN 69"/>
    <property type="match status" value="1"/>
</dbReference>
<dbReference type="Pfam" id="PF21049">
    <property type="entry name" value="CFA69_ARM_rpt"/>
    <property type="match status" value="1"/>
</dbReference>
<dbReference type="Proteomes" id="UP001189429">
    <property type="component" value="Unassembled WGS sequence"/>
</dbReference>